<feature type="active site" description="Proton donor" evidence="1">
    <location>
        <position position="51"/>
    </location>
</feature>
<gene>
    <name evidence="5" type="ORF">CEUTPL_LOCUS10953</name>
</gene>
<dbReference type="Pfam" id="PF00248">
    <property type="entry name" value="Aldo_ket_red"/>
    <property type="match status" value="1"/>
</dbReference>
<name>A0A9N9QRK4_9CUCU</name>
<evidence type="ECO:0000313" key="5">
    <source>
        <dbReference type="EMBL" id="CAG9770501.1"/>
    </source>
</evidence>
<organism evidence="5 6">
    <name type="scientific">Ceutorhynchus assimilis</name>
    <name type="common">cabbage seed weevil</name>
    <dbReference type="NCBI Taxonomy" id="467358"/>
    <lineage>
        <taxon>Eukaryota</taxon>
        <taxon>Metazoa</taxon>
        <taxon>Ecdysozoa</taxon>
        <taxon>Arthropoda</taxon>
        <taxon>Hexapoda</taxon>
        <taxon>Insecta</taxon>
        <taxon>Pterygota</taxon>
        <taxon>Neoptera</taxon>
        <taxon>Endopterygota</taxon>
        <taxon>Coleoptera</taxon>
        <taxon>Polyphaga</taxon>
        <taxon>Cucujiformia</taxon>
        <taxon>Curculionidae</taxon>
        <taxon>Ceutorhynchinae</taxon>
        <taxon>Ceutorhynchus</taxon>
    </lineage>
</organism>
<dbReference type="FunFam" id="3.20.20.100:FF:000023">
    <property type="entry name" value="aldose reductase"/>
    <property type="match status" value="1"/>
</dbReference>
<evidence type="ECO:0000259" key="4">
    <source>
        <dbReference type="Pfam" id="PF00248"/>
    </source>
</evidence>
<dbReference type="EMBL" id="OU892282">
    <property type="protein sequence ID" value="CAG9770501.1"/>
    <property type="molecule type" value="Genomic_DNA"/>
</dbReference>
<feature type="domain" description="NADP-dependent oxidoreductase" evidence="4">
    <location>
        <begin position="18"/>
        <end position="293"/>
    </location>
</feature>
<dbReference type="GO" id="GO:0016491">
    <property type="term" value="F:oxidoreductase activity"/>
    <property type="evidence" value="ECO:0007669"/>
    <property type="project" value="InterPro"/>
</dbReference>
<dbReference type="CDD" id="cd19116">
    <property type="entry name" value="AKR_AKR2E1-5"/>
    <property type="match status" value="1"/>
</dbReference>
<evidence type="ECO:0000256" key="2">
    <source>
        <dbReference type="PIRSR" id="PIRSR000097-2"/>
    </source>
</evidence>
<feature type="binding site" evidence="2">
    <location>
        <position position="113"/>
    </location>
    <ligand>
        <name>substrate</name>
    </ligand>
</feature>
<evidence type="ECO:0000256" key="3">
    <source>
        <dbReference type="PIRSR" id="PIRSR000097-3"/>
    </source>
</evidence>
<reference evidence="5" key="1">
    <citation type="submission" date="2022-01" db="EMBL/GenBank/DDBJ databases">
        <authorList>
            <person name="King R."/>
        </authorList>
    </citation>
    <scope>NUCLEOTIDE SEQUENCE</scope>
</reference>
<dbReference type="SUPFAM" id="SSF51430">
    <property type="entry name" value="NAD(P)-linked oxidoreductase"/>
    <property type="match status" value="1"/>
</dbReference>
<proteinExistence type="predicted"/>
<accession>A0A9N9QRK4</accession>
<dbReference type="PROSITE" id="PS00063">
    <property type="entry name" value="ALDOKETO_REDUCTASE_3"/>
    <property type="match status" value="1"/>
</dbReference>
<dbReference type="InterPro" id="IPR036812">
    <property type="entry name" value="NAD(P)_OxRdtase_dom_sf"/>
</dbReference>
<dbReference type="Gene3D" id="3.20.20.100">
    <property type="entry name" value="NADP-dependent oxidoreductase domain"/>
    <property type="match status" value="1"/>
</dbReference>
<dbReference type="InterPro" id="IPR023210">
    <property type="entry name" value="NADP_OxRdtase_dom"/>
</dbReference>
<evidence type="ECO:0000313" key="6">
    <source>
        <dbReference type="Proteomes" id="UP001152799"/>
    </source>
</evidence>
<dbReference type="AlphaFoldDB" id="A0A9N9QRK4"/>
<dbReference type="InterPro" id="IPR020471">
    <property type="entry name" value="AKR"/>
</dbReference>
<sequence>MSPPKHIKLNNGIELATIGLGTYRSQPGQVEEAVKAAIDIGYRHFDCASIYGNEKEVGNAINEKIASGTVKREELFITSKLWNNFHVKAAVVPKLKESLEAFNLDYLDLYLVHWPYAFKEDGPLLPTGNVKEFFSDIDYLETWQGMEEAVKLGLTKSIGVSNFNAEQIDRLVKNCTVKPVVNQVECNPNLNQKKLIKFCQDREVVVVGYCPLGRSEYVGRPGFPEPTIFDAKVAEIGKKFNKTSAQVVLNYIINNLGVVVIPKSVSPSRIKENFEVFDFVLDCQDVAYLDSCNKNQRVCPSSDFKDHKYYSFNAEF</sequence>
<dbReference type="PROSITE" id="PS00798">
    <property type="entry name" value="ALDOKETO_REDUCTASE_1"/>
    <property type="match status" value="1"/>
</dbReference>
<dbReference type="InterPro" id="IPR018170">
    <property type="entry name" value="Aldo/ket_reductase_CS"/>
</dbReference>
<dbReference type="InterPro" id="IPR044488">
    <property type="entry name" value="AKR2E"/>
</dbReference>
<protein>
    <recommendedName>
        <fullName evidence="4">NADP-dependent oxidoreductase domain-containing protein</fullName>
    </recommendedName>
</protein>
<dbReference type="PROSITE" id="PS00062">
    <property type="entry name" value="ALDOKETO_REDUCTASE_2"/>
    <property type="match status" value="1"/>
</dbReference>
<keyword evidence="6" id="KW-1185">Reference proteome</keyword>
<dbReference type="PANTHER" id="PTHR11732">
    <property type="entry name" value="ALDO/KETO REDUCTASE"/>
    <property type="match status" value="1"/>
</dbReference>
<dbReference type="Proteomes" id="UP001152799">
    <property type="component" value="Chromosome 6"/>
</dbReference>
<dbReference type="PIRSF" id="PIRSF000097">
    <property type="entry name" value="AKR"/>
    <property type="match status" value="1"/>
</dbReference>
<dbReference type="OrthoDB" id="416253at2759"/>
<dbReference type="PRINTS" id="PR00069">
    <property type="entry name" value="ALDKETRDTASE"/>
</dbReference>
<evidence type="ECO:0000256" key="1">
    <source>
        <dbReference type="PIRSR" id="PIRSR000097-1"/>
    </source>
</evidence>
<feature type="site" description="Lowers pKa of active site Tyr" evidence="3">
    <location>
        <position position="80"/>
    </location>
</feature>